<comment type="caution">
    <text evidence="4">The sequence shown here is derived from an EMBL/GenBank/DDBJ whole genome shotgun (WGS) entry which is preliminary data.</text>
</comment>
<sequence length="406" mass="42189">MSGPATTSAGTAQETRQSPGAPTVGGSLRAARFLAWLRQHRGMAAAAVVVAGALALIIGTQLAPKGDTFPLSVHNAGPEGARALGEILGRHGVSVRTPTRFDAALQDLHSSSSPTLLLYDRYGVLDAQQLAGLVSAAGRVVVVTPRLETLAALDSGIHQAGVVPDASPVLNPGCGYPDAETAGQVTGEGGFVYDGGTTCYRAAGAAGMLAVSADGRLAVLGSTAVLGNDKLDELGNAALAVRTLGASRDLVWYLPSIEDATADGSGKTLDDLAPGWARFLGPWLLVVALAAIVWRGRRHGPLVFEPLPVVVKAVETAEGRARLYQDSRAVEQARDNLRAGLLVRLARKLRLGPGATAEETIAAAARLLGRDAAGVRMLINERPTTEARLVAWSQAMDKLEKEVMTR</sequence>
<dbReference type="Pfam" id="PF14258">
    <property type="entry name" value="DUF4350"/>
    <property type="match status" value="1"/>
</dbReference>
<proteinExistence type="predicted"/>
<keyword evidence="2" id="KW-0812">Transmembrane</keyword>
<dbReference type="AlphaFoldDB" id="A0AAJ1SPY9"/>
<evidence type="ECO:0000313" key="4">
    <source>
        <dbReference type="EMBL" id="MDQ0144920.1"/>
    </source>
</evidence>
<keyword evidence="2" id="KW-0472">Membrane</keyword>
<evidence type="ECO:0000256" key="2">
    <source>
        <dbReference type="SAM" id="Phobius"/>
    </source>
</evidence>
<organism evidence="4 5">
    <name type="scientific">Pseudarthrobacter niigatensis</name>
    <dbReference type="NCBI Taxonomy" id="369935"/>
    <lineage>
        <taxon>Bacteria</taxon>
        <taxon>Bacillati</taxon>
        <taxon>Actinomycetota</taxon>
        <taxon>Actinomycetes</taxon>
        <taxon>Micrococcales</taxon>
        <taxon>Micrococcaceae</taxon>
        <taxon>Pseudarthrobacter</taxon>
    </lineage>
</organism>
<dbReference type="RefSeq" id="WP_307357424.1">
    <property type="nucleotide sequence ID" value="NZ_JAUSTB010000002.1"/>
</dbReference>
<feature type="region of interest" description="Disordered" evidence="1">
    <location>
        <begin position="1"/>
        <end position="24"/>
    </location>
</feature>
<gene>
    <name evidence="4" type="ORF">J2T23_000803</name>
</gene>
<keyword evidence="2" id="KW-1133">Transmembrane helix</keyword>
<feature type="domain" description="DUF4350" evidence="3">
    <location>
        <begin position="74"/>
        <end position="244"/>
    </location>
</feature>
<evidence type="ECO:0000313" key="5">
    <source>
        <dbReference type="Proteomes" id="UP001239267"/>
    </source>
</evidence>
<dbReference type="InterPro" id="IPR025646">
    <property type="entry name" value="DUF4350"/>
</dbReference>
<accession>A0AAJ1SPY9</accession>
<evidence type="ECO:0000259" key="3">
    <source>
        <dbReference type="Pfam" id="PF14258"/>
    </source>
</evidence>
<name>A0AAJ1SPY9_9MICC</name>
<reference evidence="4 5" key="1">
    <citation type="submission" date="2023-07" db="EMBL/GenBank/DDBJ databases">
        <title>Sorghum-associated microbial communities from plants grown in Nebraska, USA.</title>
        <authorList>
            <person name="Schachtman D."/>
        </authorList>
    </citation>
    <scope>NUCLEOTIDE SEQUENCE [LARGE SCALE GENOMIC DNA]</scope>
    <source>
        <strain evidence="4 5">DS1001</strain>
    </source>
</reference>
<keyword evidence="5" id="KW-1185">Reference proteome</keyword>
<feature type="compositionally biased region" description="Polar residues" evidence="1">
    <location>
        <begin position="1"/>
        <end position="20"/>
    </location>
</feature>
<evidence type="ECO:0000256" key="1">
    <source>
        <dbReference type="SAM" id="MobiDB-lite"/>
    </source>
</evidence>
<feature type="transmembrane region" description="Helical" evidence="2">
    <location>
        <begin position="42"/>
        <end position="63"/>
    </location>
</feature>
<protein>
    <recommendedName>
        <fullName evidence="3">DUF4350 domain-containing protein</fullName>
    </recommendedName>
</protein>
<dbReference type="EMBL" id="JAUSTB010000002">
    <property type="protein sequence ID" value="MDQ0144920.1"/>
    <property type="molecule type" value="Genomic_DNA"/>
</dbReference>
<dbReference type="Proteomes" id="UP001239267">
    <property type="component" value="Unassembled WGS sequence"/>
</dbReference>